<dbReference type="Gene3D" id="3.30.70.1060">
    <property type="entry name" value="Dimeric alpha+beta barrel"/>
    <property type="match status" value="1"/>
</dbReference>
<dbReference type="PANTHER" id="PTHR37828:SF1">
    <property type="entry name" value="YCII-RELATED DOMAIN-CONTAINING PROTEIN"/>
    <property type="match status" value="1"/>
</dbReference>
<dbReference type="AlphaFoldDB" id="A0A3T1D683"/>
<dbReference type="KEGG" id="cohn:KCTCHS21_29850"/>
<feature type="domain" description="YCII-related" evidence="2">
    <location>
        <begin position="4"/>
        <end position="81"/>
    </location>
</feature>
<protein>
    <recommendedName>
        <fullName evidence="2">YCII-related domain-containing protein</fullName>
    </recommendedName>
</protein>
<evidence type="ECO:0000313" key="4">
    <source>
        <dbReference type="Proteomes" id="UP000289856"/>
    </source>
</evidence>
<evidence type="ECO:0000313" key="3">
    <source>
        <dbReference type="EMBL" id="BBI33586.1"/>
    </source>
</evidence>
<name>A0A3T1D683_9BACL</name>
<dbReference type="Proteomes" id="UP000289856">
    <property type="component" value="Chromosome"/>
</dbReference>
<comment type="similarity">
    <text evidence="1">Belongs to the YciI family.</text>
</comment>
<gene>
    <name evidence="3" type="ORF">KCTCHS21_29850</name>
</gene>
<accession>A0A3T1D683</accession>
<dbReference type="InterPro" id="IPR005545">
    <property type="entry name" value="YCII"/>
</dbReference>
<dbReference type="EMBL" id="AP019400">
    <property type="protein sequence ID" value="BBI33586.1"/>
    <property type="molecule type" value="Genomic_DNA"/>
</dbReference>
<reference evidence="3 4" key="1">
    <citation type="submission" date="2019-01" db="EMBL/GenBank/DDBJ databases">
        <title>Complete genome sequence of Cohnella hallensis HS21 isolated from Korean fir (Abies koreana) rhizospheric soil.</title>
        <authorList>
            <person name="Jiang L."/>
            <person name="Kang S.W."/>
            <person name="Kim S."/>
            <person name="Jung J."/>
            <person name="Kim C.Y."/>
            <person name="Kim D.H."/>
            <person name="Kim S.W."/>
            <person name="Lee J."/>
        </authorList>
    </citation>
    <scope>NUCLEOTIDE SEQUENCE [LARGE SCALE GENOMIC DNA]</scope>
    <source>
        <strain evidence="3 4">HS21</strain>
    </source>
</reference>
<sequence length="92" mass="10620">MSVYAVIVKFTDHSEASTYLQEHIAYLAELREKGIVLANGRLLEGWGGINLFRGSLDEVRVLVERDPFVLHGIFTYELFEWDVRWSPAVEIH</sequence>
<dbReference type="PANTHER" id="PTHR37828">
    <property type="entry name" value="GSR2449 PROTEIN"/>
    <property type="match status" value="1"/>
</dbReference>
<dbReference type="OrthoDB" id="162319at2"/>
<dbReference type="InterPro" id="IPR011008">
    <property type="entry name" value="Dimeric_a/b-barrel"/>
</dbReference>
<keyword evidence="4" id="KW-1185">Reference proteome</keyword>
<dbReference type="RefSeq" id="WP_130609521.1">
    <property type="nucleotide sequence ID" value="NZ_AP019400.1"/>
</dbReference>
<organism evidence="3 4">
    <name type="scientific">Cohnella abietis</name>
    <dbReference type="NCBI Taxonomy" id="2507935"/>
    <lineage>
        <taxon>Bacteria</taxon>
        <taxon>Bacillati</taxon>
        <taxon>Bacillota</taxon>
        <taxon>Bacilli</taxon>
        <taxon>Bacillales</taxon>
        <taxon>Paenibacillaceae</taxon>
        <taxon>Cohnella</taxon>
    </lineage>
</organism>
<dbReference type="SUPFAM" id="SSF54909">
    <property type="entry name" value="Dimeric alpha+beta barrel"/>
    <property type="match status" value="1"/>
</dbReference>
<dbReference type="Pfam" id="PF03795">
    <property type="entry name" value="YCII"/>
    <property type="match status" value="1"/>
</dbReference>
<evidence type="ECO:0000256" key="1">
    <source>
        <dbReference type="ARBA" id="ARBA00007689"/>
    </source>
</evidence>
<proteinExistence type="inferred from homology"/>
<evidence type="ECO:0000259" key="2">
    <source>
        <dbReference type="Pfam" id="PF03795"/>
    </source>
</evidence>